<dbReference type="RefSeq" id="WP_166034229.1">
    <property type="nucleotide sequence ID" value="NZ_CP049887.1"/>
</dbReference>
<evidence type="ECO:0000313" key="2">
    <source>
        <dbReference type="Proteomes" id="UP000501747"/>
    </source>
</evidence>
<gene>
    <name evidence="1" type="ORF">G7082_05925</name>
</gene>
<dbReference type="AlphaFoldDB" id="A0A6G8ASN0"/>
<organism evidence="1 2">
    <name type="scientific">Vagococcus hydrophili</name>
    <dbReference type="NCBI Taxonomy" id="2714947"/>
    <lineage>
        <taxon>Bacteria</taxon>
        <taxon>Bacillati</taxon>
        <taxon>Bacillota</taxon>
        <taxon>Bacilli</taxon>
        <taxon>Lactobacillales</taxon>
        <taxon>Enterococcaceae</taxon>
        <taxon>Vagococcus</taxon>
    </lineage>
</organism>
<accession>A0A6G8ASN0</accession>
<keyword evidence="2" id="KW-1185">Reference proteome</keyword>
<reference evidence="1 2" key="1">
    <citation type="submission" date="2020-03" db="EMBL/GenBank/DDBJ databases">
        <title>Vagococcus sp. nov., isolated from beetles.</title>
        <authorList>
            <person name="Hyun D.-W."/>
            <person name="Bae J.-W."/>
        </authorList>
    </citation>
    <scope>NUCLEOTIDE SEQUENCE [LARGE SCALE GENOMIC DNA]</scope>
    <source>
        <strain evidence="1 2">HDW17B</strain>
    </source>
</reference>
<name>A0A6G8ASN0_9ENTE</name>
<proteinExistence type="predicted"/>
<dbReference type="KEGG" id="vhy:G7082_05925"/>
<dbReference type="EMBL" id="CP049887">
    <property type="protein sequence ID" value="QIL48081.1"/>
    <property type="molecule type" value="Genomic_DNA"/>
</dbReference>
<sequence length="49" mass="5602">MMVQIYLKEKASDFLNNSEIINALSDIENGDVKCFTNIESLINDLNDEH</sequence>
<protein>
    <submittedName>
        <fullName evidence="1">Uncharacterized protein</fullName>
    </submittedName>
</protein>
<dbReference type="Proteomes" id="UP000501747">
    <property type="component" value="Chromosome"/>
</dbReference>
<evidence type="ECO:0000313" key="1">
    <source>
        <dbReference type="EMBL" id="QIL48081.1"/>
    </source>
</evidence>